<dbReference type="Gene3D" id="3.30.160.160">
    <property type="entry name" value="YegP-like"/>
    <property type="match status" value="1"/>
</dbReference>
<dbReference type="Pfam" id="PF07411">
    <property type="entry name" value="DUF1508"/>
    <property type="match status" value="1"/>
</dbReference>
<proteinExistence type="predicted"/>
<dbReference type="AlphaFoldDB" id="A0A6V8LN09"/>
<reference evidence="2 3" key="2">
    <citation type="submission" date="2020-03" db="EMBL/GenBank/DDBJ databases">
        <authorList>
            <person name="Ichikawa N."/>
            <person name="Kimura A."/>
            <person name="Kitahashi Y."/>
            <person name="Uohara A."/>
        </authorList>
    </citation>
    <scope>NUCLEOTIDE SEQUENCE [LARGE SCALE GENOMIC DNA]</scope>
    <source>
        <strain evidence="2 3">NBRC 108638</strain>
    </source>
</reference>
<gene>
    <name evidence="2" type="ORF">Prum_091190</name>
</gene>
<dbReference type="InterPro" id="IPR036913">
    <property type="entry name" value="YegP-like_sf"/>
</dbReference>
<protein>
    <recommendedName>
        <fullName evidence="1">DUF1508 domain-containing protein</fullName>
    </recommendedName>
</protein>
<comment type="caution">
    <text evidence="2">The sequence shown here is derived from an EMBL/GenBank/DDBJ whole genome shotgun (WGS) entry which is preliminary data.</text>
</comment>
<accession>A0A6V8LN09</accession>
<dbReference type="EMBL" id="BLPG01000001">
    <property type="protein sequence ID" value="GFJ95477.1"/>
    <property type="molecule type" value="Genomic_DNA"/>
</dbReference>
<dbReference type="InterPro" id="IPR010879">
    <property type="entry name" value="DUF1508"/>
</dbReference>
<name>A0A6V8LN09_9ACTN</name>
<sequence length="89" mass="9400">MTIGSSGASAPISSAVLVSVGHELKRVTHPLFGVGQFRFNLVTSNGQVVATSETYTHKQPALDNIESTKNNVAAALSTTRPISRPRPLI</sequence>
<evidence type="ECO:0000313" key="3">
    <source>
        <dbReference type="Proteomes" id="UP000482960"/>
    </source>
</evidence>
<dbReference type="RefSeq" id="WP_218577645.1">
    <property type="nucleotide sequence ID" value="NZ_BAABJB010000048.1"/>
</dbReference>
<dbReference type="SUPFAM" id="SSF160113">
    <property type="entry name" value="YegP-like"/>
    <property type="match status" value="1"/>
</dbReference>
<organism evidence="2 3">
    <name type="scientific">Phytohabitans rumicis</name>
    <dbReference type="NCBI Taxonomy" id="1076125"/>
    <lineage>
        <taxon>Bacteria</taxon>
        <taxon>Bacillati</taxon>
        <taxon>Actinomycetota</taxon>
        <taxon>Actinomycetes</taxon>
        <taxon>Micromonosporales</taxon>
        <taxon>Micromonosporaceae</taxon>
    </lineage>
</organism>
<evidence type="ECO:0000313" key="2">
    <source>
        <dbReference type="EMBL" id="GFJ95477.1"/>
    </source>
</evidence>
<evidence type="ECO:0000259" key="1">
    <source>
        <dbReference type="Pfam" id="PF07411"/>
    </source>
</evidence>
<dbReference type="Proteomes" id="UP000482960">
    <property type="component" value="Unassembled WGS sequence"/>
</dbReference>
<feature type="domain" description="DUF1508" evidence="1">
    <location>
        <begin position="35"/>
        <end position="75"/>
    </location>
</feature>
<reference evidence="2 3" key="1">
    <citation type="submission" date="2020-03" db="EMBL/GenBank/DDBJ databases">
        <title>Whole genome shotgun sequence of Phytohabitans rumicis NBRC 108638.</title>
        <authorList>
            <person name="Komaki H."/>
            <person name="Tamura T."/>
        </authorList>
    </citation>
    <scope>NUCLEOTIDE SEQUENCE [LARGE SCALE GENOMIC DNA]</scope>
    <source>
        <strain evidence="2 3">NBRC 108638</strain>
    </source>
</reference>
<keyword evidence="3" id="KW-1185">Reference proteome</keyword>